<dbReference type="Proteomes" id="UP000254266">
    <property type="component" value="Unassembled WGS sequence"/>
</dbReference>
<accession>A0A370DBQ3</accession>
<organism evidence="1 2">
    <name type="scientific">endosymbiont of Galathealinum brachiosum</name>
    <dbReference type="NCBI Taxonomy" id="2200906"/>
    <lineage>
        <taxon>Bacteria</taxon>
        <taxon>Pseudomonadati</taxon>
        <taxon>Pseudomonadota</taxon>
        <taxon>Gammaproteobacteria</taxon>
        <taxon>sulfur-oxidizing symbionts</taxon>
    </lineage>
</organism>
<proteinExistence type="predicted"/>
<reference evidence="1 2" key="1">
    <citation type="journal article" date="2018" name="ISME J.">
        <title>Endosymbiont genomes yield clues of tubeworm success.</title>
        <authorList>
            <person name="Li Y."/>
            <person name="Liles M.R."/>
            <person name="Halanych K.M."/>
        </authorList>
    </citation>
    <scope>NUCLEOTIDE SEQUENCE [LARGE SCALE GENOMIC DNA]</scope>
    <source>
        <strain evidence="1">A1464</strain>
    </source>
</reference>
<keyword evidence="2" id="KW-1185">Reference proteome</keyword>
<evidence type="ECO:0000313" key="2">
    <source>
        <dbReference type="Proteomes" id="UP000254266"/>
    </source>
</evidence>
<name>A0A370DBQ3_9GAMM</name>
<dbReference type="EMBL" id="QFXC01000011">
    <property type="protein sequence ID" value="RDH82315.1"/>
    <property type="molecule type" value="Genomic_DNA"/>
</dbReference>
<comment type="caution">
    <text evidence="1">The sequence shown here is derived from an EMBL/GenBank/DDBJ whole genome shotgun (WGS) entry which is preliminary data.</text>
</comment>
<gene>
    <name evidence="1" type="ORF">DIZ80_08420</name>
</gene>
<protein>
    <submittedName>
        <fullName evidence="1">Uncharacterized protein</fullName>
    </submittedName>
</protein>
<sequence length="128" mass="14331">MLHKRHQPALIKRYARLVLAMFVLSVLNLSMQLPAHAAMKVQMQQSTMVEMEGCHCPPAVCDSVLALNNQSFDGVVSLPEFTNRSVVLLEMLDQNAGQLNRKQYSKTFFLNVAQVSPPPLLIKTLLLI</sequence>
<evidence type="ECO:0000313" key="1">
    <source>
        <dbReference type="EMBL" id="RDH82315.1"/>
    </source>
</evidence>
<dbReference type="AlphaFoldDB" id="A0A370DBQ3"/>